<evidence type="ECO:0000256" key="3">
    <source>
        <dbReference type="ARBA" id="ARBA00022452"/>
    </source>
</evidence>
<sequence length="1001" mass="109284">MKKLTTSVLAVVLTSSFALVNAQKDTARTDIEGVVVTALGIKRASKSLGYATQSIKADDVTKTPTANFSSNLSGKVAGLNVKSSGNIGGSVDITLRGYRSMTGNNSVLFVVDGAPMINSYTSINTSGLAVDTGNTISDINPEDIAEINVLKGAAATALYGSRASNGAIIITTKKGKRSNKLDLDFSSSISFTEINKDTFAKYQDKYGQGYGRGYGYAPNDFFDAYQGQPLAPLYEDASYGAAYDPNLMVWQYTAFIPGSKDFGKATPWVKAAHDPSYLFEKAFSFNNSVSVSKANDVSSFRLSYQNVQGNDILPNSRLDKNSVTGNASYKIADNLTANLYATYVVQETVGKNPTGYHGVMGNFRQWWATNVDMYDQRDLYFMNKANNSWNMQSPSNTAPLYWDNPYFRLYENYISDQRQRFAGNFSLSYDVTNKINLLGRVSHDGFNYMIDERRAVGSLPDAMSIGPATGNQPSGYAVTNQRRNEENFDFIGTYKDTFSENITFTGLLGTNINIQKLYSNSQGTQGGLFIPGVYSVSNSAAAPNAPLITDTEKRIYGLFAQASLGFYDTYFLEGSIRRDVSTALPIENNTYWYPSISGSVVISNWDFLKDSVLNFGKIRGSYAIVGSDTGANQLQNTYGVTTAFGSPTYVYNTTAKNPELKPEKTKSLEAGINLQFFKNRIGIDAGWFKNDTYNQILALPVTYASGVGFKFQNVGNMRSQGFEVALNLVPIKTTDFTWGLDMNWSNPRSKVTELASGVENITLGSFQGGVTINASLDDDYGTIKGSDFIYDANGNKIIASNGKYALSNTNSKIGNMQADWIGSVTNRVSYKDFALSFQIDVKQGGQLFSLDQYYGQATGLYPETVFLNDLGNPVRNSLADGGGLILPGVLANGTPNNIRLDAESFGAMGYSVYPASQFVYDASYVKLREVALTYTMPKKFLASTFIQGASFSLIGNNLWIIKKHVPYADPESGLSAGNVQGYQTSVLPTTRTISFNVRLNF</sequence>
<dbReference type="Gene3D" id="2.40.170.20">
    <property type="entry name" value="TonB-dependent receptor, beta-barrel domain"/>
    <property type="match status" value="1"/>
</dbReference>
<accession>A0A0J7J1X9</accession>
<evidence type="ECO:0000256" key="8">
    <source>
        <dbReference type="PROSITE-ProRule" id="PRU01360"/>
    </source>
</evidence>
<dbReference type="GO" id="GO:0009279">
    <property type="term" value="C:cell outer membrane"/>
    <property type="evidence" value="ECO:0007669"/>
    <property type="project" value="UniProtKB-SubCell"/>
</dbReference>
<keyword evidence="7 8" id="KW-0998">Cell outer membrane</keyword>
<proteinExistence type="inferred from homology"/>
<feature type="chain" id="PRO_5005289122" evidence="10">
    <location>
        <begin position="19"/>
        <end position="1001"/>
    </location>
</feature>
<keyword evidence="14" id="KW-1185">Reference proteome</keyword>
<comment type="similarity">
    <text evidence="8 9">Belongs to the TonB-dependent receptor family.</text>
</comment>
<dbReference type="Proteomes" id="UP000035900">
    <property type="component" value="Unassembled WGS sequence"/>
</dbReference>
<dbReference type="InterPro" id="IPR012910">
    <property type="entry name" value="Plug_dom"/>
</dbReference>
<feature type="signal peptide" evidence="10">
    <location>
        <begin position="1"/>
        <end position="18"/>
    </location>
</feature>
<dbReference type="SUPFAM" id="SSF56935">
    <property type="entry name" value="Porins"/>
    <property type="match status" value="1"/>
</dbReference>
<dbReference type="GO" id="GO:0044718">
    <property type="term" value="P:siderophore transmembrane transport"/>
    <property type="evidence" value="ECO:0007669"/>
    <property type="project" value="TreeGrafter"/>
</dbReference>
<evidence type="ECO:0000256" key="2">
    <source>
        <dbReference type="ARBA" id="ARBA00022448"/>
    </source>
</evidence>
<dbReference type="Pfam" id="PF07715">
    <property type="entry name" value="Plug"/>
    <property type="match status" value="1"/>
</dbReference>
<dbReference type="OrthoDB" id="9768177at2"/>
<dbReference type="STRING" id="1304281.ACM44_02140"/>
<protein>
    <submittedName>
        <fullName evidence="13">Membrane protein</fullName>
    </submittedName>
</protein>
<evidence type="ECO:0000256" key="9">
    <source>
        <dbReference type="RuleBase" id="RU003357"/>
    </source>
</evidence>
<dbReference type="AlphaFoldDB" id="A0A0J7J1X9"/>
<dbReference type="InterPro" id="IPR000531">
    <property type="entry name" value="Beta-barrel_TonB"/>
</dbReference>
<evidence type="ECO:0000256" key="6">
    <source>
        <dbReference type="ARBA" id="ARBA00023136"/>
    </source>
</evidence>
<evidence type="ECO:0000256" key="1">
    <source>
        <dbReference type="ARBA" id="ARBA00004571"/>
    </source>
</evidence>
<keyword evidence="4 8" id="KW-0812">Transmembrane</keyword>
<dbReference type="InterPro" id="IPR037066">
    <property type="entry name" value="Plug_dom_sf"/>
</dbReference>
<evidence type="ECO:0000259" key="12">
    <source>
        <dbReference type="Pfam" id="PF07715"/>
    </source>
</evidence>
<dbReference type="Pfam" id="PF00593">
    <property type="entry name" value="TonB_dep_Rec_b-barrel"/>
    <property type="match status" value="1"/>
</dbReference>
<dbReference type="InterPro" id="IPR036942">
    <property type="entry name" value="Beta-barrel_TonB_sf"/>
</dbReference>
<evidence type="ECO:0000256" key="5">
    <source>
        <dbReference type="ARBA" id="ARBA00023077"/>
    </source>
</evidence>
<dbReference type="NCBIfam" id="TIGR04057">
    <property type="entry name" value="SusC_RagA_signa"/>
    <property type="match status" value="1"/>
</dbReference>
<dbReference type="GO" id="GO:0015344">
    <property type="term" value="F:siderophore uptake transmembrane transporter activity"/>
    <property type="evidence" value="ECO:0007669"/>
    <property type="project" value="TreeGrafter"/>
</dbReference>
<feature type="domain" description="TonB-dependent receptor plug" evidence="12">
    <location>
        <begin position="47"/>
        <end position="167"/>
    </location>
</feature>
<evidence type="ECO:0000259" key="11">
    <source>
        <dbReference type="Pfam" id="PF00593"/>
    </source>
</evidence>
<comment type="caution">
    <text evidence="13">The sequence shown here is derived from an EMBL/GenBank/DDBJ whole genome shotgun (WGS) entry which is preliminary data.</text>
</comment>
<dbReference type="InterPro" id="IPR023997">
    <property type="entry name" value="TonB-dep_OMP_SusC/RagA_CS"/>
</dbReference>
<evidence type="ECO:0000313" key="14">
    <source>
        <dbReference type="Proteomes" id="UP000035900"/>
    </source>
</evidence>
<dbReference type="PANTHER" id="PTHR30069">
    <property type="entry name" value="TONB-DEPENDENT OUTER MEMBRANE RECEPTOR"/>
    <property type="match status" value="1"/>
</dbReference>
<reference evidence="13 14" key="1">
    <citation type="journal article" date="2004" name="Int. J. Syst. Evol. Microbiol.">
        <title>Kaistella koreensis gen. nov., sp. nov., a novel member of the Chryseobacterium-Bergeyella-Riemerella branch.</title>
        <authorList>
            <person name="Kim M.K."/>
            <person name="Im W.T."/>
            <person name="Shin Y.K."/>
            <person name="Lim J.H."/>
            <person name="Kim S.H."/>
            <person name="Lee B.C."/>
            <person name="Park M.Y."/>
            <person name="Lee K.Y."/>
            <person name="Lee S.T."/>
        </authorList>
    </citation>
    <scope>NUCLEOTIDE SEQUENCE [LARGE SCALE GENOMIC DNA]</scope>
    <source>
        <strain evidence="13 14">CCUG 49689</strain>
    </source>
</reference>
<dbReference type="PATRIC" id="fig|1304281.5.peg.464"/>
<organism evidence="13 14">
    <name type="scientific">Chryseobacterium koreense CCUG 49689</name>
    <dbReference type="NCBI Taxonomy" id="1304281"/>
    <lineage>
        <taxon>Bacteria</taxon>
        <taxon>Pseudomonadati</taxon>
        <taxon>Bacteroidota</taxon>
        <taxon>Flavobacteriia</taxon>
        <taxon>Flavobacteriales</taxon>
        <taxon>Weeksellaceae</taxon>
        <taxon>Chryseobacterium group</taxon>
        <taxon>Chryseobacterium</taxon>
    </lineage>
</organism>
<keyword evidence="3 8" id="KW-1134">Transmembrane beta strand</keyword>
<keyword evidence="5 9" id="KW-0798">TonB box</keyword>
<dbReference type="NCBIfam" id="TIGR04056">
    <property type="entry name" value="OMP_RagA_SusC"/>
    <property type="match status" value="1"/>
</dbReference>
<gene>
    <name evidence="13" type="ORF">ACM44_02140</name>
</gene>
<comment type="subcellular location">
    <subcellularLocation>
        <location evidence="1 8">Cell outer membrane</location>
        <topology evidence="1 8">Multi-pass membrane protein</topology>
    </subcellularLocation>
</comment>
<name>A0A0J7J1X9_9FLAO</name>
<evidence type="ECO:0000256" key="7">
    <source>
        <dbReference type="ARBA" id="ARBA00023237"/>
    </source>
</evidence>
<dbReference type="InterPro" id="IPR039426">
    <property type="entry name" value="TonB-dep_rcpt-like"/>
</dbReference>
<dbReference type="RefSeq" id="WP_048498463.1">
    <property type="nucleotide sequence ID" value="NZ_LFNG01000003.1"/>
</dbReference>
<dbReference type="PROSITE" id="PS52016">
    <property type="entry name" value="TONB_DEPENDENT_REC_3"/>
    <property type="match status" value="1"/>
</dbReference>
<dbReference type="PANTHER" id="PTHR30069:SF28">
    <property type="entry name" value="TONB-DEPENDENT RECEPTOR YNCD-RELATED"/>
    <property type="match status" value="1"/>
</dbReference>
<dbReference type="Gene3D" id="2.170.130.10">
    <property type="entry name" value="TonB-dependent receptor, plug domain"/>
    <property type="match status" value="1"/>
</dbReference>
<evidence type="ECO:0000256" key="10">
    <source>
        <dbReference type="SAM" id="SignalP"/>
    </source>
</evidence>
<feature type="domain" description="TonB-dependent receptor-like beta-barrel" evidence="11">
    <location>
        <begin position="386"/>
        <end position="744"/>
    </location>
</feature>
<keyword evidence="10" id="KW-0732">Signal</keyword>
<dbReference type="EMBL" id="LFNG01000003">
    <property type="protein sequence ID" value="KMQ72267.1"/>
    <property type="molecule type" value="Genomic_DNA"/>
</dbReference>
<keyword evidence="2 8" id="KW-0813">Transport</keyword>
<dbReference type="InterPro" id="IPR023996">
    <property type="entry name" value="TonB-dep_OMP_SusC/RagA"/>
</dbReference>
<evidence type="ECO:0000313" key="13">
    <source>
        <dbReference type="EMBL" id="KMQ72267.1"/>
    </source>
</evidence>
<keyword evidence="6 8" id="KW-0472">Membrane</keyword>
<evidence type="ECO:0000256" key="4">
    <source>
        <dbReference type="ARBA" id="ARBA00022692"/>
    </source>
</evidence>